<organism evidence="2 3">
    <name type="scientific">Flavobacterium cutihirudinis</name>
    <dbReference type="NCBI Taxonomy" id="1265740"/>
    <lineage>
        <taxon>Bacteria</taxon>
        <taxon>Pseudomonadati</taxon>
        <taxon>Bacteroidota</taxon>
        <taxon>Flavobacteriia</taxon>
        <taxon>Flavobacteriales</taxon>
        <taxon>Flavobacteriaceae</taxon>
        <taxon>Flavobacterium</taxon>
    </lineage>
</organism>
<gene>
    <name evidence="2" type="ORF">BD847_3853</name>
</gene>
<comment type="caution">
    <text evidence="2">The sequence shown here is derived from an EMBL/GenBank/DDBJ whole genome shotgun (WGS) entry which is preliminary data.</text>
</comment>
<dbReference type="OrthoDB" id="7297045at2"/>
<reference evidence="2 3" key="1">
    <citation type="submission" date="2018-07" db="EMBL/GenBank/DDBJ databases">
        <title>Genomic Encyclopedia of Archaeal and Bacterial Type Strains, Phase II (KMG-II): from individual species to whole genera.</title>
        <authorList>
            <person name="Goeker M."/>
        </authorList>
    </citation>
    <scope>NUCLEOTIDE SEQUENCE [LARGE SCALE GENOMIC DNA]</scope>
    <source>
        <strain evidence="2 3">DSM 25795</strain>
    </source>
</reference>
<accession>A0A3D9FM94</accession>
<keyword evidence="1" id="KW-0812">Transmembrane</keyword>
<dbReference type="Proteomes" id="UP000257004">
    <property type="component" value="Unassembled WGS sequence"/>
</dbReference>
<dbReference type="RefSeq" id="WP_115889795.1">
    <property type="nucleotide sequence ID" value="NZ_QRDQ01000012.1"/>
</dbReference>
<keyword evidence="3" id="KW-1185">Reference proteome</keyword>
<dbReference type="EMBL" id="QRDQ01000012">
    <property type="protein sequence ID" value="RED19566.1"/>
    <property type="molecule type" value="Genomic_DNA"/>
</dbReference>
<feature type="transmembrane region" description="Helical" evidence="1">
    <location>
        <begin position="6"/>
        <end position="31"/>
    </location>
</feature>
<evidence type="ECO:0000256" key="1">
    <source>
        <dbReference type="SAM" id="Phobius"/>
    </source>
</evidence>
<keyword evidence="1" id="KW-0472">Membrane</keyword>
<sequence>MKKFLIFIAKILVVVILIVIALDGFYTYVFLHSKNRGKIEKVFNSKEEKYDVIILGSSRANNHFVAQMFEDKGLKTFNYGMSGGHLFEASLMLKLMIERKYEIKNVILEADLNLSNDQESEGVSAKFLPYIHNSTVIKQHFASQKDFKELYYLPFYRFIKYDGKIGFREVFHVLEGEKTNPLDNLGYYPLVKHKSGNMKNNIVNLNPLPHNKYYEEIKNICRTNHINLIVVMTPMCENVKGMNYFDKVKNAYPEIHNYENVVIEDKYFSSCGHMNDEGARMFTSRILKDFFDINK</sequence>
<proteinExistence type="predicted"/>
<evidence type="ECO:0000313" key="3">
    <source>
        <dbReference type="Proteomes" id="UP000257004"/>
    </source>
</evidence>
<keyword evidence="1" id="KW-1133">Transmembrane helix</keyword>
<name>A0A3D9FM94_9FLAO</name>
<evidence type="ECO:0008006" key="4">
    <source>
        <dbReference type="Google" id="ProtNLM"/>
    </source>
</evidence>
<evidence type="ECO:0000313" key="2">
    <source>
        <dbReference type="EMBL" id="RED19566.1"/>
    </source>
</evidence>
<protein>
    <recommendedName>
        <fullName evidence="4">SGNH/GDSL hydrolase family protein</fullName>
    </recommendedName>
</protein>
<dbReference type="AlphaFoldDB" id="A0A3D9FM94"/>